<dbReference type="EMBL" id="JADSJP010000047">
    <property type="protein sequence ID" value="MBG2881036.1"/>
    <property type="molecule type" value="Genomic_DNA"/>
</dbReference>
<keyword evidence="6 9" id="KW-1133">Transmembrane helix</keyword>
<dbReference type="PROSITE" id="PS50928">
    <property type="entry name" value="ABC_TM1"/>
    <property type="match status" value="1"/>
</dbReference>
<comment type="caution">
    <text evidence="11">The sequence shown here is derived from an EMBL/GenBank/DDBJ whole genome shotgun (WGS) entry which is preliminary data.</text>
</comment>
<feature type="domain" description="ABC transmembrane type-1" evidence="10">
    <location>
        <begin position="96"/>
        <end position="328"/>
    </location>
</feature>
<dbReference type="SUPFAM" id="SSF161098">
    <property type="entry name" value="MetI-like"/>
    <property type="match status" value="1"/>
</dbReference>
<dbReference type="Gene3D" id="1.10.3720.10">
    <property type="entry name" value="MetI-like"/>
    <property type="match status" value="1"/>
</dbReference>
<evidence type="ECO:0000259" key="10">
    <source>
        <dbReference type="PROSITE" id="PS50928"/>
    </source>
</evidence>
<name>A0ABS0IYC2_9GAMM</name>
<dbReference type="InterPro" id="IPR035906">
    <property type="entry name" value="MetI-like_sf"/>
</dbReference>
<comment type="subcellular location">
    <subcellularLocation>
        <location evidence="1">Cell inner membrane</location>
        <topology evidence="1">Multi-pass membrane protein</topology>
    </subcellularLocation>
    <subcellularLocation>
        <location evidence="9">Cell membrane</location>
        <topology evidence="9">Multi-pass membrane protein</topology>
    </subcellularLocation>
</comment>
<keyword evidence="7 9" id="KW-0472">Membrane</keyword>
<evidence type="ECO:0000256" key="7">
    <source>
        <dbReference type="ARBA" id="ARBA00023136"/>
    </source>
</evidence>
<dbReference type="Proteomes" id="UP000614721">
    <property type="component" value="Unassembled WGS sequence"/>
</dbReference>
<dbReference type="PANTHER" id="PTHR43163:SF6">
    <property type="entry name" value="DIPEPTIDE TRANSPORT SYSTEM PERMEASE PROTEIN DPPB-RELATED"/>
    <property type="match status" value="1"/>
</dbReference>
<dbReference type="PANTHER" id="PTHR43163">
    <property type="entry name" value="DIPEPTIDE TRANSPORT SYSTEM PERMEASE PROTEIN DPPB-RELATED"/>
    <property type="match status" value="1"/>
</dbReference>
<protein>
    <submittedName>
        <fullName evidence="11">Dipeptide ABC transporter permease DppB</fullName>
    </submittedName>
</protein>
<dbReference type="InterPro" id="IPR045621">
    <property type="entry name" value="BPD_transp_1_N"/>
</dbReference>
<proteinExistence type="inferred from homology"/>
<accession>A0ABS0IYC2</accession>
<keyword evidence="3" id="KW-1003">Cell membrane</keyword>
<feature type="transmembrane region" description="Helical" evidence="9">
    <location>
        <begin position="100"/>
        <end position="123"/>
    </location>
</feature>
<evidence type="ECO:0000256" key="2">
    <source>
        <dbReference type="ARBA" id="ARBA00022448"/>
    </source>
</evidence>
<dbReference type="RefSeq" id="WP_099075978.1">
    <property type="nucleotide sequence ID" value="NZ_CAWNQR010000037.1"/>
</dbReference>
<keyword evidence="2 9" id="KW-0813">Transport</keyword>
<feature type="transmembrane region" description="Helical" evidence="9">
    <location>
        <begin position="259"/>
        <end position="285"/>
    </location>
</feature>
<evidence type="ECO:0000256" key="9">
    <source>
        <dbReference type="RuleBase" id="RU363032"/>
    </source>
</evidence>
<gene>
    <name evidence="11" type="primary">dppB</name>
    <name evidence="11" type="ORF">I4902_17460</name>
</gene>
<dbReference type="NCBIfam" id="NF008161">
    <property type="entry name" value="PRK10914.1"/>
    <property type="match status" value="1"/>
</dbReference>
<evidence type="ECO:0000256" key="3">
    <source>
        <dbReference type="ARBA" id="ARBA00022475"/>
    </source>
</evidence>
<keyword evidence="4" id="KW-0997">Cell inner membrane</keyword>
<feature type="transmembrane region" description="Helical" evidence="9">
    <location>
        <begin position="9"/>
        <end position="30"/>
    </location>
</feature>
<dbReference type="InterPro" id="IPR000515">
    <property type="entry name" value="MetI-like"/>
</dbReference>
<dbReference type="CDD" id="cd06261">
    <property type="entry name" value="TM_PBP2"/>
    <property type="match status" value="1"/>
</dbReference>
<feature type="transmembrane region" description="Helical" evidence="9">
    <location>
        <begin position="201"/>
        <end position="221"/>
    </location>
</feature>
<evidence type="ECO:0000313" key="12">
    <source>
        <dbReference type="Proteomes" id="UP000614721"/>
    </source>
</evidence>
<keyword evidence="5 9" id="KW-0812">Transmembrane</keyword>
<feature type="transmembrane region" description="Helical" evidence="9">
    <location>
        <begin position="135"/>
        <end position="158"/>
    </location>
</feature>
<comment type="similarity">
    <text evidence="8">Belongs to the binding-protein-dependent transport system permease family. OppBC subfamily.</text>
</comment>
<evidence type="ECO:0000256" key="6">
    <source>
        <dbReference type="ARBA" id="ARBA00022989"/>
    </source>
</evidence>
<evidence type="ECO:0000256" key="4">
    <source>
        <dbReference type="ARBA" id="ARBA00022519"/>
    </source>
</evidence>
<sequence>MLQFILQRLGLVIPTFIGITLLTFIFVHLIPGDPVMIMAGERGLSPERHAYLMAELGLDKPLWQQYINYLNGIFHGDLGISLKSRIPVWDEFLPRFKATLELGVCAMIFAVSVGIPVGVLAAVKRGSIFDHTAISVSLAGYSMPIFWWGIMLIMLVSVKLDLTPVSGRLADSVFLDDSNPLTGFMLIDTFIWGEEGDFLDAIHHIILPAIVLGTIPLAVIVRMTRSSMLEVLGEDYIRTARAKGLSRARVILIHALRNAMLPVVTVIGLQVGTMLAGAILTETIFSWPGLGRWLIDALQRRDYPVVQGGVLLIATMIIFVNLLVDVLYGIVNPRIRHKK</sequence>
<reference evidence="11 12" key="1">
    <citation type="submission" date="2020-11" db="EMBL/GenBank/DDBJ databases">
        <title>Enhanced detection system for hospital associated transmission using whole genome sequencing surveillance.</title>
        <authorList>
            <person name="Harrison L.H."/>
            <person name="Van Tyne D."/>
            <person name="Marsh J.W."/>
            <person name="Griffith M.P."/>
            <person name="Snyder D.J."/>
            <person name="Cooper V.S."/>
            <person name="Mustapha M."/>
        </authorList>
    </citation>
    <scope>NUCLEOTIDE SEQUENCE [LARGE SCALE GENOMIC DNA]</scope>
    <source>
        <strain evidence="11 12">PR00075</strain>
    </source>
</reference>
<evidence type="ECO:0000256" key="8">
    <source>
        <dbReference type="ARBA" id="ARBA00024202"/>
    </source>
</evidence>
<keyword evidence="12" id="KW-1185">Reference proteome</keyword>
<evidence type="ECO:0000313" key="11">
    <source>
        <dbReference type="EMBL" id="MBG2881036.1"/>
    </source>
</evidence>
<dbReference type="Pfam" id="PF00528">
    <property type="entry name" value="BPD_transp_1"/>
    <property type="match status" value="1"/>
</dbReference>
<feature type="transmembrane region" description="Helical" evidence="9">
    <location>
        <begin position="305"/>
        <end position="331"/>
    </location>
</feature>
<evidence type="ECO:0000256" key="5">
    <source>
        <dbReference type="ARBA" id="ARBA00022692"/>
    </source>
</evidence>
<evidence type="ECO:0000256" key="1">
    <source>
        <dbReference type="ARBA" id="ARBA00004429"/>
    </source>
</evidence>
<organism evidence="11 12">
    <name type="scientific">Proteus alimentorum</name>
    <dbReference type="NCBI Taxonomy" id="1973495"/>
    <lineage>
        <taxon>Bacteria</taxon>
        <taxon>Pseudomonadati</taxon>
        <taxon>Pseudomonadota</taxon>
        <taxon>Gammaproteobacteria</taxon>
        <taxon>Enterobacterales</taxon>
        <taxon>Morganellaceae</taxon>
        <taxon>Proteus</taxon>
    </lineage>
</organism>
<dbReference type="Pfam" id="PF19300">
    <property type="entry name" value="BPD_transp_1_N"/>
    <property type="match status" value="1"/>
</dbReference>